<dbReference type="RefSeq" id="WP_211428097.1">
    <property type="nucleotide sequence ID" value="NZ_CP072648.1"/>
</dbReference>
<protein>
    <submittedName>
        <fullName evidence="2">DUF3592 domain-containing protein</fullName>
    </submittedName>
</protein>
<dbReference type="Proteomes" id="UP000676506">
    <property type="component" value="Chromosome 1"/>
</dbReference>
<accession>A0ABX8B6Z6</accession>
<sequence>MASILLSVFLFCGLLVVAVGLIVFRFIQLTHHFQEILANGVETDALVVRKYGKYRLAYEYRDVTGKIHRMDKRVFYSEYDRTQVGQTLKIIYSAKRPHIHTTKEAVEQSRAAQAREAEKQQSAMRRE</sequence>
<evidence type="ECO:0000313" key="2">
    <source>
        <dbReference type="EMBL" id="QUW02207.1"/>
    </source>
</evidence>
<evidence type="ECO:0000313" key="3">
    <source>
        <dbReference type="Proteomes" id="UP000676506"/>
    </source>
</evidence>
<dbReference type="EMBL" id="CP072648">
    <property type="protein sequence ID" value="QUW02207.1"/>
    <property type="molecule type" value="Genomic_DNA"/>
</dbReference>
<keyword evidence="3" id="KW-1185">Reference proteome</keyword>
<organism evidence="2 3">
    <name type="scientific">Chloracidobacterium validum</name>
    <dbReference type="NCBI Taxonomy" id="2821543"/>
    <lineage>
        <taxon>Bacteria</taxon>
        <taxon>Pseudomonadati</taxon>
        <taxon>Acidobacteriota</taxon>
        <taxon>Terriglobia</taxon>
        <taxon>Terriglobales</taxon>
        <taxon>Acidobacteriaceae</taxon>
        <taxon>Chloracidobacterium</taxon>
    </lineage>
</organism>
<gene>
    <name evidence="2" type="ORF">J8C06_07490</name>
</gene>
<proteinExistence type="predicted"/>
<feature type="region of interest" description="Disordered" evidence="1">
    <location>
        <begin position="103"/>
        <end position="127"/>
    </location>
</feature>
<name>A0ABX8B6Z6_9BACT</name>
<evidence type="ECO:0000256" key="1">
    <source>
        <dbReference type="SAM" id="MobiDB-lite"/>
    </source>
</evidence>
<reference evidence="2 3" key="1">
    <citation type="submission" date="2021-03" db="EMBL/GenBank/DDBJ databases">
        <title>Genomic and phenotypic characterization of Chloracidobacterium isolates provides evidence for multiple species.</title>
        <authorList>
            <person name="Saini M.K."/>
            <person name="Costas A.M.G."/>
            <person name="Tank M."/>
            <person name="Bryant D.A."/>
        </authorList>
    </citation>
    <scope>NUCLEOTIDE SEQUENCE [LARGE SCALE GENOMIC DNA]</scope>
    <source>
        <strain evidence="2 3">BV2-C</strain>
    </source>
</reference>